<dbReference type="AlphaFoldDB" id="F1T784"/>
<dbReference type="OrthoDB" id="9794619at2"/>
<dbReference type="CDD" id="cd00518">
    <property type="entry name" value="H2MP"/>
    <property type="match status" value="1"/>
</dbReference>
<keyword evidence="2 5" id="KW-0645">Protease</keyword>
<sequence length="156" mass="17269">MKKLIVLGIGNRLMTDDGIGIHIVEELQKINTNKDIQYVVGETDVYFCLNQIESALMTIIIDAAYLYKEAGSISVASLDKLNENPVYPISLHDTHLLDLVRKSGQNIKGLLIGIQPYEIDFGTSLSSVLKSKIIGIISDVNNIIDDFVKNKIASYD</sequence>
<dbReference type="Pfam" id="PF01750">
    <property type="entry name" value="HycI"/>
    <property type="match status" value="1"/>
</dbReference>
<comment type="similarity">
    <text evidence="1">Belongs to the peptidase A31 family.</text>
</comment>
<dbReference type="GO" id="GO:0008047">
    <property type="term" value="F:enzyme activator activity"/>
    <property type="evidence" value="ECO:0007669"/>
    <property type="project" value="InterPro"/>
</dbReference>
<dbReference type="SUPFAM" id="SSF53163">
    <property type="entry name" value="HybD-like"/>
    <property type="match status" value="1"/>
</dbReference>
<keyword evidence="4" id="KW-0378">Hydrolase</keyword>
<dbReference type="Gene3D" id="3.40.50.1450">
    <property type="entry name" value="HybD-like"/>
    <property type="match status" value="1"/>
</dbReference>
<protein>
    <submittedName>
        <fullName evidence="5">Hydrogenase maturation protease</fullName>
    </submittedName>
</protein>
<dbReference type="NCBIfam" id="TIGR00072">
    <property type="entry name" value="hydrog_prot"/>
    <property type="match status" value="1"/>
</dbReference>
<reference evidence="5" key="1">
    <citation type="submission" date="2009-07" db="EMBL/GenBank/DDBJ databases">
        <authorList>
            <consortium name="US DOE Joint Genome Institute (JGI-PGF)"/>
            <person name="Lucas S."/>
            <person name="Copeland A."/>
            <person name="Lapidus A."/>
            <person name="Glavina del Rio T."/>
            <person name="Tice H."/>
            <person name="Bruce D."/>
            <person name="Goodwin L."/>
            <person name="Pitluck S."/>
            <person name="Larimer F."/>
            <person name="Land M.L."/>
            <person name="Mouttaki H."/>
            <person name="He Z."/>
            <person name="Zhou J."/>
            <person name="Hemme C.L."/>
        </authorList>
    </citation>
    <scope>NUCLEOTIDE SEQUENCE</scope>
    <source>
        <strain evidence="5">DSM 2782</strain>
    </source>
</reference>
<dbReference type="PANTHER" id="PTHR30302">
    <property type="entry name" value="HYDROGENASE 1 MATURATION PROTEASE"/>
    <property type="match status" value="1"/>
</dbReference>
<proteinExistence type="inferred from homology"/>
<dbReference type="Proteomes" id="UP000003860">
    <property type="component" value="Unassembled WGS sequence"/>
</dbReference>
<reference evidence="5" key="2">
    <citation type="submission" date="2011-01" db="EMBL/GenBank/DDBJ databases">
        <title>The Non-contiguous Finished genome of Clostridium papyrosolvens.</title>
        <authorList>
            <person name="Lucas S."/>
            <person name="Copeland A."/>
            <person name="Lapidus A."/>
            <person name="Cheng J.-F."/>
            <person name="Goodwin L."/>
            <person name="Pitluck S."/>
            <person name="Misra M."/>
            <person name="Chertkov O."/>
            <person name="Detter J.C."/>
            <person name="Han C."/>
            <person name="Tapia R."/>
            <person name="Land M."/>
            <person name="Hauser L."/>
            <person name="Kyrpides N."/>
            <person name="Ivanova N."/>
            <person name="Pagani I."/>
            <person name="Mouttaki H."/>
            <person name="He Z."/>
            <person name="Zhou J."/>
            <person name="Hemme C.L."/>
            <person name="Woyke T."/>
        </authorList>
    </citation>
    <scope>NUCLEOTIDE SEQUENCE [LARGE SCALE GENOMIC DNA]</scope>
    <source>
        <strain evidence="5">DSM 2782</strain>
    </source>
</reference>
<evidence type="ECO:0000256" key="3">
    <source>
        <dbReference type="ARBA" id="ARBA00022750"/>
    </source>
</evidence>
<evidence type="ECO:0000256" key="2">
    <source>
        <dbReference type="ARBA" id="ARBA00022670"/>
    </source>
</evidence>
<evidence type="ECO:0000256" key="1">
    <source>
        <dbReference type="ARBA" id="ARBA00006814"/>
    </source>
</evidence>
<comment type="caution">
    <text evidence="5">The sequence shown here is derived from an EMBL/GenBank/DDBJ whole genome shotgun (WGS) entry which is preliminary data.</text>
</comment>
<dbReference type="STRING" id="588581.Cpap_3764"/>
<evidence type="ECO:0000313" key="6">
    <source>
        <dbReference type="Proteomes" id="UP000003860"/>
    </source>
</evidence>
<evidence type="ECO:0000256" key="4">
    <source>
        <dbReference type="ARBA" id="ARBA00022801"/>
    </source>
</evidence>
<dbReference type="eggNOG" id="COG0680">
    <property type="taxonomic scope" value="Bacteria"/>
</dbReference>
<evidence type="ECO:0000313" key="5">
    <source>
        <dbReference type="EMBL" id="EGD49332.1"/>
    </source>
</evidence>
<dbReference type="GO" id="GO:0016485">
    <property type="term" value="P:protein processing"/>
    <property type="evidence" value="ECO:0007669"/>
    <property type="project" value="TreeGrafter"/>
</dbReference>
<dbReference type="InterPro" id="IPR023430">
    <property type="entry name" value="Pept_HybD-like_dom_sf"/>
</dbReference>
<dbReference type="PRINTS" id="PR00446">
    <property type="entry name" value="HYDRGNUPTAKE"/>
</dbReference>
<keyword evidence="3" id="KW-0064">Aspartyl protease</keyword>
<dbReference type="GO" id="GO:0004190">
    <property type="term" value="F:aspartic-type endopeptidase activity"/>
    <property type="evidence" value="ECO:0007669"/>
    <property type="project" value="UniProtKB-KW"/>
</dbReference>
<keyword evidence="6" id="KW-1185">Reference proteome</keyword>
<dbReference type="PANTHER" id="PTHR30302:SF1">
    <property type="entry name" value="HYDROGENASE 2 MATURATION PROTEASE"/>
    <property type="match status" value="1"/>
</dbReference>
<gene>
    <name evidence="5" type="ORF">Cpap_3764</name>
</gene>
<dbReference type="RefSeq" id="WP_004615981.1">
    <property type="nucleotide sequence ID" value="NZ_ACXX02000001.1"/>
</dbReference>
<accession>F1T784</accession>
<dbReference type="EMBL" id="ACXX02000001">
    <property type="protein sequence ID" value="EGD49332.1"/>
    <property type="molecule type" value="Genomic_DNA"/>
</dbReference>
<dbReference type="InterPro" id="IPR000671">
    <property type="entry name" value="Peptidase_A31"/>
</dbReference>
<organism evidence="5 6">
    <name type="scientific">Ruminiclostridium papyrosolvens DSM 2782</name>
    <dbReference type="NCBI Taxonomy" id="588581"/>
    <lineage>
        <taxon>Bacteria</taxon>
        <taxon>Bacillati</taxon>
        <taxon>Bacillota</taxon>
        <taxon>Clostridia</taxon>
        <taxon>Eubacteriales</taxon>
        <taxon>Oscillospiraceae</taxon>
        <taxon>Ruminiclostridium</taxon>
    </lineage>
</organism>
<name>F1T784_9FIRM</name>